<dbReference type="AlphaFoldDB" id="A0A9W9FTI1"/>
<evidence type="ECO:0000313" key="3">
    <source>
        <dbReference type="Proteomes" id="UP001149165"/>
    </source>
</evidence>
<dbReference type="InterPro" id="IPR023631">
    <property type="entry name" value="Amidase_dom"/>
</dbReference>
<dbReference type="PANTHER" id="PTHR46310:SF7">
    <property type="entry name" value="AMIDASE 1"/>
    <property type="match status" value="1"/>
</dbReference>
<dbReference type="SUPFAM" id="SSF75304">
    <property type="entry name" value="Amidase signature (AS) enzymes"/>
    <property type="match status" value="1"/>
</dbReference>
<accession>A0A9W9FTI1</accession>
<dbReference type="Gene3D" id="3.90.1300.10">
    <property type="entry name" value="Amidase signature (AS) domain"/>
    <property type="match status" value="1"/>
</dbReference>
<organism evidence="2 3">
    <name type="scientific">Penicillium angulare</name>
    <dbReference type="NCBI Taxonomy" id="116970"/>
    <lineage>
        <taxon>Eukaryota</taxon>
        <taxon>Fungi</taxon>
        <taxon>Dikarya</taxon>
        <taxon>Ascomycota</taxon>
        <taxon>Pezizomycotina</taxon>
        <taxon>Eurotiomycetes</taxon>
        <taxon>Eurotiomycetidae</taxon>
        <taxon>Eurotiales</taxon>
        <taxon>Aspergillaceae</taxon>
        <taxon>Penicillium</taxon>
    </lineage>
</organism>
<sequence>MTSYTPPLAPVFESHKFFQLGGARFLALNHSTPVSSLATVFRLGASDIPTSGWIEQQISTWLETDDIFEPRFMAGAVFVTEGNHRDLNLSTSIESLPQHLKPNWWVSLTSHSSDELQPGPRIVSNGNLFTVSRVHDDVHGAFMVATMPRASPGPFANLHASGKFYTSLGVAVPSRIPGIHAKDKPLGGVRFAVKDVFEIEGLRVTAGDRSFYSLSKPSDATCPAIKRLIDSGAQLLGTLKLGSLIAKEEPTESVDFHAPFNPRADGYQSAWSSSGGSGAAIAAYEWLDFTLGTDTTGSGRRPAMANGAFQLRLTHDAIPLTNVVPSFPRFDSPAMYTRSIDSLEKYVGVWLGQDNTTYDDNQLPLAIIYLTDFLPLQNEKQMKLIDAFFTDADAATGVKTEKISLADNWKASPPEGATDISIHDYLKDVGVNTFVYDVYHTMANFREEYQKKFDRNPYINPNTRFRWLVKFPISFWISTNRKKRELAKEISTEEHEEGMRRLEVYKGWFLEHILQTEKRNALVILPITSQEVDYKETPPPSVTSESEISSLFLTNMQTSSRSECVRWNLACTIDGIT</sequence>
<reference evidence="2" key="1">
    <citation type="submission" date="2022-11" db="EMBL/GenBank/DDBJ databases">
        <authorList>
            <person name="Petersen C."/>
        </authorList>
    </citation>
    <scope>NUCLEOTIDE SEQUENCE</scope>
    <source>
        <strain evidence="2">IBT 30069</strain>
    </source>
</reference>
<name>A0A9W9FTI1_9EURO</name>
<gene>
    <name evidence="2" type="ORF">N7456_002836</name>
</gene>
<keyword evidence="3" id="KW-1185">Reference proteome</keyword>
<dbReference type="OrthoDB" id="5423360at2759"/>
<dbReference type="EMBL" id="JAPQKH010000003">
    <property type="protein sequence ID" value="KAJ5106161.1"/>
    <property type="molecule type" value="Genomic_DNA"/>
</dbReference>
<dbReference type="InterPro" id="IPR036928">
    <property type="entry name" value="AS_sf"/>
</dbReference>
<reference evidence="2" key="2">
    <citation type="journal article" date="2023" name="IMA Fungus">
        <title>Comparative genomic study of the Penicillium genus elucidates a diverse pangenome and 15 lateral gene transfer events.</title>
        <authorList>
            <person name="Petersen C."/>
            <person name="Sorensen T."/>
            <person name="Nielsen M.R."/>
            <person name="Sondergaard T.E."/>
            <person name="Sorensen J.L."/>
            <person name="Fitzpatrick D.A."/>
            <person name="Frisvad J.C."/>
            <person name="Nielsen K.L."/>
        </authorList>
    </citation>
    <scope>NUCLEOTIDE SEQUENCE</scope>
    <source>
        <strain evidence="2">IBT 30069</strain>
    </source>
</reference>
<feature type="domain" description="Amidase" evidence="1">
    <location>
        <begin position="181"/>
        <end position="364"/>
    </location>
</feature>
<proteinExistence type="predicted"/>
<evidence type="ECO:0000259" key="1">
    <source>
        <dbReference type="Pfam" id="PF01425"/>
    </source>
</evidence>
<protein>
    <recommendedName>
        <fullName evidence="1">Amidase domain-containing protein</fullName>
    </recommendedName>
</protein>
<evidence type="ECO:0000313" key="2">
    <source>
        <dbReference type="EMBL" id="KAJ5106161.1"/>
    </source>
</evidence>
<dbReference type="PANTHER" id="PTHR46310">
    <property type="entry name" value="AMIDASE 1"/>
    <property type="match status" value="1"/>
</dbReference>
<comment type="caution">
    <text evidence="2">The sequence shown here is derived from an EMBL/GenBank/DDBJ whole genome shotgun (WGS) entry which is preliminary data.</text>
</comment>
<dbReference type="Pfam" id="PF01425">
    <property type="entry name" value="Amidase"/>
    <property type="match status" value="1"/>
</dbReference>
<dbReference type="Proteomes" id="UP001149165">
    <property type="component" value="Unassembled WGS sequence"/>
</dbReference>